<dbReference type="InterPro" id="IPR036047">
    <property type="entry name" value="F-box-like_dom_sf"/>
</dbReference>
<dbReference type="InterPro" id="IPR001810">
    <property type="entry name" value="F-box_dom"/>
</dbReference>
<dbReference type="AlphaFoldDB" id="A0A5J9VXR6"/>
<proteinExistence type="predicted"/>
<sequence>MAPPPLQLMDELVEEVLFRLPPDNPASLVRAAIVCRQWCCLVSDAGFRRRFREFHRTPPMMDFVYYTNKTAIFVCTSSSCPPIADCGKLLPMDVRHGRVLFQHTNPEWLGEPSTNALVVWNPVMKEQWELPLLSMSHEHDGWNASVLCANYSTCDHLDCSCGPFLVVLLATLRKDIWVYIYSSVSGTWNMTATASLLVNKEIGWYWLYNSVLVENALYVKFEIYKSMLEFNLGTQGISVDYGVRWTRIFLLEGHQYLLWSRDARPDGSLVWAQSRVIDFKTLLPATAYTASHVASIADCGDIILLRAHNEVFRLDMDSGQVTMVYNVNRCLTDIFPYMSFHTPALEGTFSGLPVHQTLDKRDTMVRQGRQGKGYCKARNRNKPLSGITPP</sequence>
<dbReference type="PANTHER" id="PTHR32133:SF386">
    <property type="entry name" value="F-BOX DOMAIN-CONTAINING PROTEIN"/>
    <property type="match status" value="1"/>
</dbReference>
<dbReference type="Pfam" id="PF00646">
    <property type="entry name" value="F-box"/>
    <property type="match status" value="1"/>
</dbReference>
<dbReference type="Gramene" id="TVU40493">
    <property type="protein sequence ID" value="TVU40493"/>
    <property type="gene ID" value="EJB05_13960"/>
</dbReference>
<feature type="non-terminal residue" evidence="2">
    <location>
        <position position="1"/>
    </location>
</feature>
<feature type="domain" description="F-box" evidence="1">
    <location>
        <begin position="10"/>
        <end position="48"/>
    </location>
</feature>
<dbReference type="SUPFAM" id="SSF81383">
    <property type="entry name" value="F-box domain"/>
    <property type="match status" value="1"/>
</dbReference>
<dbReference type="PANTHER" id="PTHR32133">
    <property type="entry name" value="OS07G0120400 PROTEIN"/>
    <property type="match status" value="1"/>
</dbReference>
<dbReference type="Proteomes" id="UP000324897">
    <property type="component" value="Chromosome 4"/>
</dbReference>
<protein>
    <recommendedName>
        <fullName evidence="1">F-box domain-containing protein</fullName>
    </recommendedName>
</protein>
<accession>A0A5J9VXR6</accession>
<dbReference type="EMBL" id="RWGY01000007">
    <property type="protein sequence ID" value="TVU40493.1"/>
    <property type="molecule type" value="Genomic_DNA"/>
</dbReference>
<organism evidence="2 3">
    <name type="scientific">Eragrostis curvula</name>
    <name type="common">weeping love grass</name>
    <dbReference type="NCBI Taxonomy" id="38414"/>
    <lineage>
        <taxon>Eukaryota</taxon>
        <taxon>Viridiplantae</taxon>
        <taxon>Streptophyta</taxon>
        <taxon>Embryophyta</taxon>
        <taxon>Tracheophyta</taxon>
        <taxon>Spermatophyta</taxon>
        <taxon>Magnoliopsida</taxon>
        <taxon>Liliopsida</taxon>
        <taxon>Poales</taxon>
        <taxon>Poaceae</taxon>
        <taxon>PACMAD clade</taxon>
        <taxon>Chloridoideae</taxon>
        <taxon>Eragrostideae</taxon>
        <taxon>Eragrostidinae</taxon>
        <taxon>Eragrostis</taxon>
    </lineage>
</organism>
<comment type="caution">
    <text evidence="2">The sequence shown here is derived from an EMBL/GenBank/DDBJ whole genome shotgun (WGS) entry which is preliminary data.</text>
</comment>
<gene>
    <name evidence="2" type="ORF">EJB05_13960</name>
</gene>
<reference evidence="2 3" key="1">
    <citation type="journal article" date="2019" name="Sci. Rep.">
        <title>A high-quality genome of Eragrostis curvula grass provides insights into Poaceae evolution and supports new strategies to enhance forage quality.</title>
        <authorList>
            <person name="Carballo J."/>
            <person name="Santos B.A.C.M."/>
            <person name="Zappacosta D."/>
            <person name="Garbus I."/>
            <person name="Selva J.P."/>
            <person name="Gallo C.A."/>
            <person name="Diaz A."/>
            <person name="Albertini E."/>
            <person name="Caccamo M."/>
            <person name="Echenique V."/>
        </authorList>
    </citation>
    <scope>NUCLEOTIDE SEQUENCE [LARGE SCALE GENOMIC DNA]</scope>
    <source>
        <strain evidence="3">cv. Victoria</strain>
        <tissue evidence="2">Leaf</tissue>
    </source>
</reference>
<evidence type="ECO:0000313" key="3">
    <source>
        <dbReference type="Proteomes" id="UP000324897"/>
    </source>
</evidence>
<name>A0A5J9VXR6_9POAL</name>
<evidence type="ECO:0000313" key="2">
    <source>
        <dbReference type="EMBL" id="TVU40493.1"/>
    </source>
</evidence>
<keyword evidence="3" id="KW-1185">Reference proteome</keyword>
<evidence type="ECO:0000259" key="1">
    <source>
        <dbReference type="Pfam" id="PF00646"/>
    </source>
</evidence>